<dbReference type="SUPFAM" id="SSF161098">
    <property type="entry name" value="MetI-like"/>
    <property type="match status" value="1"/>
</dbReference>
<evidence type="ECO:0000256" key="3">
    <source>
        <dbReference type="ARBA" id="ARBA00022475"/>
    </source>
</evidence>
<comment type="subcellular location">
    <subcellularLocation>
        <location evidence="1 7">Cell membrane</location>
        <topology evidence="1 7">Multi-pass membrane protein</topology>
    </subcellularLocation>
</comment>
<dbReference type="Proteomes" id="UP000183508">
    <property type="component" value="Unassembled WGS sequence"/>
</dbReference>
<accession>A0A1I7GWR0</accession>
<dbReference type="AlphaFoldDB" id="A0A1I7GWR0"/>
<dbReference type="RefSeq" id="WP_074949940.1">
    <property type="nucleotide sequence ID" value="NZ_FPBV01000003.1"/>
</dbReference>
<feature type="transmembrane region" description="Helical" evidence="7">
    <location>
        <begin position="102"/>
        <end position="126"/>
    </location>
</feature>
<dbReference type="InterPro" id="IPR025966">
    <property type="entry name" value="OppC_N"/>
</dbReference>
<keyword evidence="4 7" id="KW-0812">Transmembrane</keyword>
<dbReference type="GO" id="GO:0005886">
    <property type="term" value="C:plasma membrane"/>
    <property type="evidence" value="ECO:0007669"/>
    <property type="project" value="UniProtKB-SubCell"/>
</dbReference>
<dbReference type="PROSITE" id="PS50928">
    <property type="entry name" value="ABC_TM1"/>
    <property type="match status" value="1"/>
</dbReference>
<evidence type="ECO:0000256" key="2">
    <source>
        <dbReference type="ARBA" id="ARBA00022448"/>
    </source>
</evidence>
<evidence type="ECO:0000313" key="11">
    <source>
        <dbReference type="Proteomes" id="UP000183508"/>
    </source>
</evidence>
<evidence type="ECO:0000256" key="6">
    <source>
        <dbReference type="ARBA" id="ARBA00023136"/>
    </source>
</evidence>
<feature type="domain" description="ABC transmembrane type-1" evidence="9">
    <location>
        <begin position="98"/>
        <end position="290"/>
    </location>
</feature>
<protein>
    <submittedName>
        <fullName evidence="10">Peptide/nickel transport system permease protein</fullName>
    </submittedName>
</protein>
<evidence type="ECO:0000313" key="10">
    <source>
        <dbReference type="EMBL" id="SFU52862.1"/>
    </source>
</evidence>
<dbReference type="EMBL" id="FPBV01000003">
    <property type="protein sequence ID" value="SFU52862.1"/>
    <property type="molecule type" value="Genomic_DNA"/>
</dbReference>
<feature type="transmembrane region" description="Helical" evidence="7">
    <location>
        <begin position="146"/>
        <end position="174"/>
    </location>
</feature>
<feature type="transmembrane region" description="Helical" evidence="7">
    <location>
        <begin position="37"/>
        <end position="58"/>
    </location>
</feature>
<evidence type="ECO:0000256" key="8">
    <source>
        <dbReference type="SAM" id="MobiDB-lite"/>
    </source>
</evidence>
<keyword evidence="11" id="KW-1185">Reference proteome</keyword>
<feature type="transmembrane region" description="Helical" evidence="7">
    <location>
        <begin position="270"/>
        <end position="290"/>
    </location>
</feature>
<dbReference type="InterPro" id="IPR035906">
    <property type="entry name" value="MetI-like_sf"/>
</dbReference>
<dbReference type="GO" id="GO:0055085">
    <property type="term" value="P:transmembrane transport"/>
    <property type="evidence" value="ECO:0007669"/>
    <property type="project" value="InterPro"/>
</dbReference>
<name>A0A1I7GWR0_9BACL</name>
<keyword evidence="5 7" id="KW-1133">Transmembrane helix</keyword>
<gene>
    <name evidence="10" type="ORF">SAMN05421543_103106</name>
</gene>
<dbReference type="CDD" id="cd06261">
    <property type="entry name" value="TM_PBP2"/>
    <property type="match status" value="1"/>
</dbReference>
<evidence type="ECO:0000256" key="7">
    <source>
        <dbReference type="RuleBase" id="RU363032"/>
    </source>
</evidence>
<keyword evidence="3" id="KW-1003">Cell membrane</keyword>
<comment type="similarity">
    <text evidence="7">Belongs to the binding-protein-dependent transport system permease family.</text>
</comment>
<evidence type="ECO:0000259" key="9">
    <source>
        <dbReference type="PROSITE" id="PS50928"/>
    </source>
</evidence>
<dbReference type="Pfam" id="PF00528">
    <property type="entry name" value="BPD_transp_1"/>
    <property type="match status" value="1"/>
</dbReference>
<feature type="transmembrane region" description="Helical" evidence="7">
    <location>
        <begin position="216"/>
        <end position="245"/>
    </location>
</feature>
<feature type="region of interest" description="Disordered" evidence="8">
    <location>
        <begin position="1"/>
        <end position="22"/>
    </location>
</feature>
<dbReference type="InterPro" id="IPR000515">
    <property type="entry name" value="MetI-like"/>
</dbReference>
<dbReference type="PANTHER" id="PTHR43386">
    <property type="entry name" value="OLIGOPEPTIDE TRANSPORT SYSTEM PERMEASE PROTEIN APPC"/>
    <property type="match status" value="1"/>
</dbReference>
<dbReference type="STRING" id="392015.SAMN05421543_103106"/>
<evidence type="ECO:0000256" key="5">
    <source>
        <dbReference type="ARBA" id="ARBA00022989"/>
    </source>
</evidence>
<dbReference type="InterPro" id="IPR053523">
    <property type="entry name" value="Oligopeptide_permease_AppC"/>
</dbReference>
<dbReference type="NCBIfam" id="NF045476">
    <property type="entry name" value="Opp4C"/>
    <property type="match status" value="1"/>
</dbReference>
<evidence type="ECO:0000256" key="1">
    <source>
        <dbReference type="ARBA" id="ARBA00004651"/>
    </source>
</evidence>
<proteinExistence type="inferred from homology"/>
<reference evidence="11" key="1">
    <citation type="submission" date="2016-10" db="EMBL/GenBank/DDBJ databases">
        <authorList>
            <person name="Varghese N."/>
        </authorList>
    </citation>
    <scope>NUCLEOTIDE SEQUENCE [LARGE SCALE GENOMIC DNA]</scope>
    <source>
        <strain evidence="11">DSM 17980</strain>
    </source>
</reference>
<dbReference type="Gene3D" id="1.10.3720.10">
    <property type="entry name" value="MetI-like"/>
    <property type="match status" value="1"/>
</dbReference>
<keyword evidence="6 7" id="KW-0472">Membrane</keyword>
<organism evidence="10 11">
    <name type="scientific">Alicyclobacillus macrosporangiidus</name>
    <dbReference type="NCBI Taxonomy" id="392015"/>
    <lineage>
        <taxon>Bacteria</taxon>
        <taxon>Bacillati</taxon>
        <taxon>Bacillota</taxon>
        <taxon>Bacilli</taxon>
        <taxon>Bacillales</taxon>
        <taxon>Alicyclobacillaceae</taxon>
        <taxon>Alicyclobacillus</taxon>
    </lineage>
</organism>
<feature type="compositionally biased region" description="Polar residues" evidence="8">
    <location>
        <begin position="1"/>
        <end position="15"/>
    </location>
</feature>
<dbReference type="PANTHER" id="PTHR43386:SF1">
    <property type="entry name" value="D,D-DIPEPTIDE TRANSPORT SYSTEM PERMEASE PROTEIN DDPC-RELATED"/>
    <property type="match status" value="1"/>
</dbReference>
<keyword evidence="2 7" id="KW-0813">Transport</keyword>
<sequence length="303" mass="33145">MSASPATAPEKTQAQPRGRVSKSPTRLAFERFMYNKAAVVSVIVLLVIIFISIGAPLFTHLDPTHQYLTETDAPPGGVHVLGTDKNGFDLFSRDLYGGRNDLLIGFVDTLIVMGIGILLGGLAGYYGGWVDSVIMRFCDFMLNFPFLLLIIVLTSIFNSSGVWLLIGVIAIVFWPPTTRMVRGLFLNLREAEFVLAAKMAGAGPWRIMFRHMLPNIMGTIVVNATFTMANLIAAEAALAVIGFGVQPPNPSWGNVLYDALDYFTLKGEPWVWLPPAGLLTITILCINFIGDGLRDAFDPSFEK</sequence>
<dbReference type="eggNOG" id="COG1173">
    <property type="taxonomic scope" value="Bacteria"/>
</dbReference>
<dbReference type="Pfam" id="PF12911">
    <property type="entry name" value="OppC_N"/>
    <property type="match status" value="1"/>
</dbReference>
<evidence type="ECO:0000256" key="4">
    <source>
        <dbReference type="ARBA" id="ARBA00022692"/>
    </source>
</evidence>
<dbReference type="InterPro" id="IPR050366">
    <property type="entry name" value="BP-dependent_transpt_permease"/>
</dbReference>